<sequence>MTIGLANLDAPLDYFYCIPIFVCVDPFKEAAEAERNGGEKRAQKSKVIKIDSQKSWEHHISHATNKNCGSFLCFLVCAFYSYESLLSRIGLHL</sequence>
<name>A0A0R0L1R1_SOYBN</name>
<reference evidence="2" key="2">
    <citation type="submission" date="2018-02" db="UniProtKB">
        <authorList>
            <consortium name="EnsemblPlants"/>
        </authorList>
    </citation>
    <scope>IDENTIFICATION</scope>
    <source>
        <strain evidence="2">Williams 82</strain>
    </source>
</reference>
<reference evidence="1 2" key="1">
    <citation type="journal article" date="2010" name="Nature">
        <title>Genome sequence of the palaeopolyploid soybean.</title>
        <authorList>
            <person name="Schmutz J."/>
            <person name="Cannon S.B."/>
            <person name="Schlueter J."/>
            <person name="Ma J."/>
            <person name="Mitros T."/>
            <person name="Nelson W."/>
            <person name="Hyten D.L."/>
            <person name="Song Q."/>
            <person name="Thelen J.J."/>
            <person name="Cheng J."/>
            <person name="Xu D."/>
            <person name="Hellsten U."/>
            <person name="May G.D."/>
            <person name="Yu Y."/>
            <person name="Sakurai T."/>
            <person name="Umezawa T."/>
            <person name="Bhattacharyya M.K."/>
            <person name="Sandhu D."/>
            <person name="Valliyodan B."/>
            <person name="Lindquist E."/>
            <person name="Peto M."/>
            <person name="Grant D."/>
            <person name="Shu S."/>
            <person name="Goodstein D."/>
            <person name="Barry K."/>
            <person name="Futrell-Griggs M."/>
            <person name="Abernathy B."/>
            <person name="Du J."/>
            <person name="Tian Z."/>
            <person name="Zhu L."/>
            <person name="Gill N."/>
            <person name="Joshi T."/>
            <person name="Libault M."/>
            <person name="Sethuraman A."/>
            <person name="Zhang X.-C."/>
            <person name="Shinozaki K."/>
            <person name="Nguyen H.T."/>
            <person name="Wing R.A."/>
            <person name="Cregan P."/>
            <person name="Specht J."/>
            <person name="Grimwood J."/>
            <person name="Rokhsar D."/>
            <person name="Stacey G."/>
            <person name="Shoemaker R.C."/>
            <person name="Jackson S.A."/>
        </authorList>
    </citation>
    <scope>NUCLEOTIDE SEQUENCE</scope>
    <source>
        <strain evidence="2">cv. Williams 82</strain>
        <tissue evidence="1">Callus</tissue>
    </source>
</reference>
<protein>
    <submittedName>
        <fullName evidence="1 2">Uncharacterized protein</fullName>
    </submittedName>
</protein>
<gene>
    <name evidence="1" type="ORF">GLYMA_02G265600</name>
</gene>
<evidence type="ECO:0000313" key="1">
    <source>
        <dbReference type="EMBL" id="KRH73303.1"/>
    </source>
</evidence>
<dbReference type="EnsemblPlants" id="KRH73303">
    <property type="protein sequence ID" value="KRH73303"/>
    <property type="gene ID" value="GLYMA_02G265600"/>
</dbReference>
<evidence type="ECO:0000313" key="3">
    <source>
        <dbReference type="Proteomes" id="UP000008827"/>
    </source>
</evidence>
<dbReference type="InParanoid" id="A0A0R0L1R1"/>
<dbReference type="Proteomes" id="UP000008827">
    <property type="component" value="Chromosome 2"/>
</dbReference>
<dbReference type="EMBL" id="CM000835">
    <property type="protein sequence ID" value="KRH73303.1"/>
    <property type="molecule type" value="Genomic_DNA"/>
</dbReference>
<keyword evidence="3" id="KW-1185">Reference proteome</keyword>
<evidence type="ECO:0000313" key="2">
    <source>
        <dbReference type="EnsemblPlants" id="KRH73303"/>
    </source>
</evidence>
<organism evidence="1">
    <name type="scientific">Glycine max</name>
    <name type="common">Soybean</name>
    <name type="synonym">Glycine hispida</name>
    <dbReference type="NCBI Taxonomy" id="3847"/>
    <lineage>
        <taxon>Eukaryota</taxon>
        <taxon>Viridiplantae</taxon>
        <taxon>Streptophyta</taxon>
        <taxon>Embryophyta</taxon>
        <taxon>Tracheophyta</taxon>
        <taxon>Spermatophyta</taxon>
        <taxon>Magnoliopsida</taxon>
        <taxon>eudicotyledons</taxon>
        <taxon>Gunneridae</taxon>
        <taxon>Pentapetalae</taxon>
        <taxon>rosids</taxon>
        <taxon>fabids</taxon>
        <taxon>Fabales</taxon>
        <taxon>Fabaceae</taxon>
        <taxon>Papilionoideae</taxon>
        <taxon>50 kb inversion clade</taxon>
        <taxon>NPAAA clade</taxon>
        <taxon>indigoferoid/millettioid clade</taxon>
        <taxon>Phaseoleae</taxon>
        <taxon>Glycine</taxon>
        <taxon>Glycine subgen. Soja</taxon>
    </lineage>
</organism>
<dbReference type="Gramene" id="KRH73303">
    <property type="protein sequence ID" value="KRH73303"/>
    <property type="gene ID" value="GLYMA_02G265600"/>
</dbReference>
<accession>A0A0R0L1R1</accession>
<dbReference type="AlphaFoldDB" id="A0A0R0L1R1"/>
<proteinExistence type="predicted"/>
<reference evidence="1" key="3">
    <citation type="submission" date="2018-07" db="EMBL/GenBank/DDBJ databases">
        <title>WGS assembly of Glycine max.</title>
        <authorList>
            <person name="Schmutz J."/>
            <person name="Cannon S."/>
            <person name="Schlueter J."/>
            <person name="Ma J."/>
            <person name="Mitros T."/>
            <person name="Nelson W."/>
            <person name="Hyten D."/>
            <person name="Song Q."/>
            <person name="Thelen J."/>
            <person name="Cheng J."/>
            <person name="Xu D."/>
            <person name="Hellsten U."/>
            <person name="May G."/>
            <person name="Yu Y."/>
            <person name="Sakurai T."/>
            <person name="Umezawa T."/>
            <person name="Bhattacharyya M."/>
            <person name="Sandhu D."/>
            <person name="Valliyodan B."/>
            <person name="Lindquist E."/>
            <person name="Peto M."/>
            <person name="Grant D."/>
            <person name="Shu S."/>
            <person name="Goodstein D."/>
            <person name="Barry K."/>
            <person name="Futrell-Griggs M."/>
            <person name="Abernathy B."/>
            <person name="Du J."/>
            <person name="Tian Z."/>
            <person name="Zhu L."/>
            <person name="Gill N."/>
            <person name="Joshi T."/>
            <person name="Libault M."/>
            <person name="Sethuraman A."/>
            <person name="Zhang X."/>
            <person name="Shinozaki K."/>
            <person name="Nguyen H."/>
            <person name="Wing R."/>
            <person name="Cregan P."/>
            <person name="Specht J."/>
            <person name="Grimwood J."/>
            <person name="Rokhsar D."/>
            <person name="Stacey G."/>
            <person name="Shoemaker R."/>
            <person name="Jackson S."/>
        </authorList>
    </citation>
    <scope>NUCLEOTIDE SEQUENCE</scope>
    <source>
        <tissue evidence="1">Callus</tissue>
    </source>
</reference>